<protein>
    <submittedName>
        <fullName evidence="2">Uncharacterized protein</fullName>
    </submittedName>
</protein>
<dbReference type="AlphaFoldDB" id="A0A8H6DPX1"/>
<feature type="compositionally biased region" description="Basic and acidic residues" evidence="1">
    <location>
        <begin position="169"/>
        <end position="204"/>
    </location>
</feature>
<proteinExistence type="predicted"/>
<feature type="region of interest" description="Disordered" evidence="1">
    <location>
        <begin position="86"/>
        <end position="116"/>
    </location>
</feature>
<evidence type="ECO:0000313" key="2">
    <source>
        <dbReference type="EMBL" id="KAF5724949.1"/>
    </source>
</evidence>
<accession>A0A8H6DPX1</accession>
<feature type="compositionally biased region" description="Basic and acidic residues" evidence="1">
    <location>
        <begin position="86"/>
        <end position="101"/>
    </location>
</feature>
<organism evidence="2 3">
    <name type="scientific">Fusarium mundagurra</name>
    <dbReference type="NCBI Taxonomy" id="1567541"/>
    <lineage>
        <taxon>Eukaryota</taxon>
        <taxon>Fungi</taxon>
        <taxon>Dikarya</taxon>
        <taxon>Ascomycota</taxon>
        <taxon>Pezizomycotina</taxon>
        <taxon>Sordariomycetes</taxon>
        <taxon>Hypocreomycetidae</taxon>
        <taxon>Hypocreales</taxon>
        <taxon>Nectriaceae</taxon>
        <taxon>Fusarium</taxon>
        <taxon>Fusarium fujikuroi species complex</taxon>
    </lineage>
</organism>
<name>A0A8H6DPX1_9HYPO</name>
<reference evidence="2 3" key="1">
    <citation type="submission" date="2020-05" db="EMBL/GenBank/DDBJ databases">
        <title>Identification and distribution of gene clusters putatively required for synthesis of sphingolipid metabolism inhibitors in phylogenetically diverse species of the filamentous fungus Fusarium.</title>
        <authorList>
            <person name="Kim H.-S."/>
            <person name="Busman M."/>
            <person name="Brown D.W."/>
            <person name="Divon H."/>
            <person name="Uhlig S."/>
            <person name="Proctor R.H."/>
        </authorList>
    </citation>
    <scope>NUCLEOTIDE SEQUENCE [LARGE SCALE GENOMIC DNA]</scope>
    <source>
        <strain evidence="2 3">NRRL 66235</strain>
    </source>
</reference>
<comment type="caution">
    <text evidence="2">The sequence shown here is derived from an EMBL/GenBank/DDBJ whole genome shotgun (WGS) entry which is preliminary data.</text>
</comment>
<keyword evidence="3" id="KW-1185">Reference proteome</keyword>
<gene>
    <name evidence="2" type="ORF">FMUND_314</name>
</gene>
<evidence type="ECO:0000313" key="3">
    <source>
        <dbReference type="Proteomes" id="UP000544331"/>
    </source>
</evidence>
<sequence>MKIGQSGASKPRVFVGHSNESLHGNHATARAAKDKETGQHNFVASWVKPTVLLMSKTRTAIMYKPMIHQKNDCQARCKSQERLCEEGHQRDLAVPDDKVTDKTSNSKRRADDTKAPHKGVITGVIRGIWRNEEQSFISSLRETQDVPCGDELRPLLSDILAKVEDCFEQKEKKPAKRNPTERSESIGDTARKLGEARRLEHDCKPPGLSNIKNNNKPYDPMQDWPYSASLDTSNSIFNNASLHHPDDGRNWHCMGPNSITAMENIVAHQVSIENFAFTEDDLHSAQMPDMFD</sequence>
<feature type="region of interest" description="Disordered" evidence="1">
    <location>
        <begin position="169"/>
        <end position="216"/>
    </location>
</feature>
<feature type="region of interest" description="Disordered" evidence="1">
    <location>
        <begin position="1"/>
        <end position="20"/>
    </location>
</feature>
<dbReference type="Proteomes" id="UP000544331">
    <property type="component" value="Unassembled WGS sequence"/>
</dbReference>
<evidence type="ECO:0000256" key="1">
    <source>
        <dbReference type="SAM" id="MobiDB-lite"/>
    </source>
</evidence>
<dbReference type="EMBL" id="JAAOAN010000021">
    <property type="protein sequence ID" value="KAF5724949.1"/>
    <property type="molecule type" value="Genomic_DNA"/>
</dbReference>
<dbReference type="OrthoDB" id="4738706at2759"/>